<evidence type="ECO:0000313" key="1">
    <source>
        <dbReference type="EMBL" id="MBG9985928.1"/>
    </source>
</evidence>
<sequence>MAKKGEWVQIKNIVLSPTERAPQVPEDTKQVPLVMWVKGFLNNDGEIGEEVHITTVTGREVVGELVVEQPYFDHSFGEYVPEITEIHSQLSKEMEEV</sequence>
<comment type="caution">
    <text evidence="1">The sequence shown here is derived from an EMBL/GenBank/DDBJ whole genome shotgun (WGS) entry which is preliminary data.</text>
</comment>
<protein>
    <submittedName>
        <fullName evidence="1">2-amino-4-ketopentanoate thiolase</fullName>
    </submittedName>
</protein>
<organism evidence="1 2">
    <name type="scientific">Facklamia lactis</name>
    <dbReference type="NCBI Taxonomy" id="2749967"/>
    <lineage>
        <taxon>Bacteria</taxon>
        <taxon>Bacillati</taxon>
        <taxon>Bacillota</taxon>
        <taxon>Bacilli</taxon>
        <taxon>Lactobacillales</taxon>
        <taxon>Aerococcaceae</taxon>
        <taxon>Facklamia</taxon>
    </lineage>
</organism>
<gene>
    <name evidence="1" type="ORF">HZY91_03350</name>
</gene>
<dbReference type="Pfam" id="PF22010">
    <property type="entry name" value="OrtA"/>
    <property type="match status" value="1"/>
</dbReference>
<keyword evidence="2" id="KW-1185">Reference proteome</keyword>
<proteinExistence type="predicted"/>
<name>A0ABS0LPB1_9LACT</name>
<dbReference type="EMBL" id="JACBXQ010000002">
    <property type="protein sequence ID" value="MBG9985928.1"/>
    <property type="molecule type" value="Genomic_DNA"/>
</dbReference>
<evidence type="ECO:0000313" key="2">
    <source>
        <dbReference type="Proteomes" id="UP000721415"/>
    </source>
</evidence>
<reference evidence="1 2" key="1">
    <citation type="submission" date="2020-07" db="EMBL/GenBank/DDBJ databases">
        <title>Facklamia lactis sp. nov., isolated from raw milk.</title>
        <authorList>
            <person name="Doll E.V."/>
            <person name="Huptas C."/>
            <person name="Staib L."/>
            <person name="Wenning M."/>
            <person name="Scherer S."/>
        </authorList>
    </citation>
    <scope>NUCLEOTIDE SEQUENCE [LARGE SCALE GENOMIC DNA]</scope>
    <source>
        <strain evidence="1 2">DSM 111018</strain>
    </source>
</reference>
<dbReference type="Proteomes" id="UP000721415">
    <property type="component" value="Unassembled WGS sequence"/>
</dbReference>
<accession>A0ABS0LPB1</accession>
<dbReference type="NCBIfam" id="NF040739">
    <property type="entry name" value="ornith_OrtA"/>
    <property type="match status" value="1"/>
</dbReference>
<dbReference type="RefSeq" id="WP_197114785.1">
    <property type="nucleotide sequence ID" value="NZ_JACBXQ010000002.1"/>
</dbReference>
<dbReference type="InterPro" id="IPR047755">
    <property type="entry name" value="OrtA"/>
</dbReference>